<protein>
    <submittedName>
        <fullName evidence="1">Uncharacterized protein</fullName>
    </submittedName>
</protein>
<dbReference type="STRING" id="153496.A0U89_09160"/>
<reference evidence="1 2" key="1">
    <citation type="journal article" date="2016" name="Microb. Cell Fact.">
        <title>Dissection of exopolysaccharide biosynthesis in Kozakia baliensis.</title>
        <authorList>
            <person name="Brandt J.U."/>
            <person name="Jakob F."/>
            <person name="Behr J."/>
            <person name="Geissler A.J."/>
            <person name="Vogel R.F."/>
        </authorList>
    </citation>
    <scope>NUCLEOTIDE SEQUENCE [LARGE SCALE GENOMIC DNA]</scope>
    <source>
        <strain evidence="1 2">DSM 14400</strain>
    </source>
</reference>
<dbReference type="Proteomes" id="UP000179145">
    <property type="component" value="Chromosome"/>
</dbReference>
<evidence type="ECO:0000313" key="2">
    <source>
        <dbReference type="Proteomes" id="UP000179145"/>
    </source>
</evidence>
<keyword evidence="2" id="KW-1185">Reference proteome</keyword>
<dbReference type="AlphaFoldDB" id="A0A1D8UUF2"/>
<proteinExistence type="predicted"/>
<organism evidence="1 2">
    <name type="scientific">Kozakia baliensis</name>
    <dbReference type="NCBI Taxonomy" id="153496"/>
    <lineage>
        <taxon>Bacteria</taxon>
        <taxon>Pseudomonadati</taxon>
        <taxon>Pseudomonadota</taxon>
        <taxon>Alphaproteobacteria</taxon>
        <taxon>Acetobacterales</taxon>
        <taxon>Acetobacteraceae</taxon>
        <taxon>Kozakia</taxon>
    </lineage>
</organism>
<name>A0A1D8UUF2_9PROT</name>
<dbReference type="EMBL" id="CP014674">
    <property type="protein sequence ID" value="AOX17274.1"/>
    <property type="molecule type" value="Genomic_DNA"/>
</dbReference>
<accession>A0A1D8UUF2</accession>
<evidence type="ECO:0000313" key="1">
    <source>
        <dbReference type="EMBL" id="AOX17274.1"/>
    </source>
</evidence>
<sequence>MLAGLLLNALYCLHADRLLERQVSEQIAALKSHGFKVRTAGIVRTGWPLRAAISVQHPIIEDETGHGWGGQHLELSLSPFHPHRIALFFDGAQIVKFSDDLALSTQTIRAWLQLDKNDIRLFFRAPRLQASWPHGAHEAALTLLPVEGHILLRPDAGPDETKLALSLDANAALISPPSLILGEIPQVWVPGWPPRRVHLTAVATQGERTQWLASSGYRRILLQNISAVLGPLDLSGAGTLDHQGSGGLSVHASGLRETVRYWLDHPPISIDQQDENGIGPWLIKARAHLDSIPNAADLPLQVTRGEISDLAPIMAKILHAQ</sequence>
<dbReference type="InterPro" id="IPR018666">
    <property type="entry name" value="DUF2125"/>
</dbReference>
<dbReference type="KEGG" id="kba:A0U89_09160"/>
<gene>
    <name evidence="1" type="ORF">A0U89_09160</name>
</gene>
<dbReference type="Pfam" id="PF09898">
    <property type="entry name" value="DUF2125"/>
    <property type="match status" value="1"/>
</dbReference>